<name>C4TIH1_ECO57</name>
<evidence type="ECO:0008006" key="2">
    <source>
        <dbReference type="Google" id="ProtNLM"/>
    </source>
</evidence>
<protein>
    <recommendedName>
        <fullName evidence="2">Helix-turn-helix domain-containing protein</fullName>
    </recommendedName>
</protein>
<dbReference type="SUPFAM" id="SSF46955">
    <property type="entry name" value="Putative DNA-binding domain"/>
    <property type="match status" value="1"/>
</dbReference>
<evidence type="ECO:0000313" key="1">
    <source>
        <dbReference type="EMBL" id="BAH79209.1"/>
    </source>
</evidence>
<dbReference type="Gene3D" id="1.10.10.10">
    <property type="entry name" value="Winged helix-like DNA-binding domain superfamily/Winged helix DNA-binding domain"/>
    <property type="match status" value="1"/>
</dbReference>
<dbReference type="InterPro" id="IPR036388">
    <property type="entry name" value="WH-like_DNA-bd_sf"/>
</dbReference>
<sequence length="58" mass="6945">MKAITLEQFAAMANISTRTLRRWLKKPSTGVPLPFTPRGTRQLFWEHEVKEWLYRAER</sequence>
<proteinExistence type="predicted"/>
<dbReference type="EMBL" id="AB471557">
    <property type="protein sequence ID" value="BAH79209.1"/>
    <property type="molecule type" value="Genomic_DNA"/>
</dbReference>
<organism evidence="1">
    <name type="scientific">Escherichia coli O157:H7</name>
    <dbReference type="NCBI Taxonomy" id="83334"/>
    <lineage>
        <taxon>Bacteria</taxon>
        <taxon>Pseudomonadati</taxon>
        <taxon>Pseudomonadota</taxon>
        <taxon>Gammaproteobacteria</taxon>
        <taxon>Enterobacterales</taxon>
        <taxon>Enterobacteriaceae</taxon>
        <taxon>Escherichia</taxon>
    </lineage>
</organism>
<accession>C4TIH1</accession>
<dbReference type="InterPro" id="IPR009061">
    <property type="entry name" value="DNA-bd_dom_put_sf"/>
</dbReference>
<reference evidence="1" key="1">
    <citation type="journal article" date="2009" name="Genome Res.">
        <title>Inference of the impact of insertion sequence (IS) elements on bacterial genome diversification through analysis of small-size structural polymorphisms in Escherichia coli O157 genomes.</title>
        <authorList>
            <person name="Ooka T."/>
            <person name="Ogura Y."/>
            <person name="Asadulghani M."/>
            <person name="Ohnishi M."/>
            <person name="Nakayama K."/>
            <person name="Terajima J."/>
            <person name="Watanabe H."/>
            <person name="Hayashi T."/>
        </authorList>
    </citation>
    <scope>NUCLEOTIDE SEQUENCE</scope>
    <source>
        <strain evidence="1">980938</strain>
    </source>
</reference>
<dbReference type="AlphaFoldDB" id="C4TIH1"/>